<dbReference type="Proteomes" id="UP000474567">
    <property type="component" value="Unassembled WGS sequence"/>
</dbReference>
<keyword evidence="2" id="KW-1185">Reference proteome</keyword>
<dbReference type="EMBL" id="CADCST010000077">
    <property type="protein sequence ID" value="CAA9197693.1"/>
    <property type="molecule type" value="Genomic_DNA"/>
</dbReference>
<protein>
    <recommendedName>
        <fullName evidence="3">Restriction endonuclease type IV Mrr domain-containing protein</fullName>
    </recommendedName>
</protein>
<evidence type="ECO:0008006" key="3">
    <source>
        <dbReference type="Google" id="ProtNLM"/>
    </source>
</evidence>
<proteinExistence type="predicted"/>
<evidence type="ECO:0000313" key="2">
    <source>
        <dbReference type="Proteomes" id="UP000474567"/>
    </source>
</evidence>
<evidence type="ECO:0000313" key="1">
    <source>
        <dbReference type="EMBL" id="CAA9197693.1"/>
    </source>
</evidence>
<name>A0ABM8KHF5_9FLAO</name>
<dbReference type="RefSeq" id="WP_173965790.1">
    <property type="nucleotide sequence ID" value="NZ_CADCST010000077.1"/>
</dbReference>
<reference evidence="1 2" key="1">
    <citation type="submission" date="2020-02" db="EMBL/GenBank/DDBJ databases">
        <authorList>
            <person name="Criscuolo A."/>
        </authorList>
    </citation>
    <scope>NUCLEOTIDE SEQUENCE [LARGE SCALE GENOMIC DNA]</scope>
    <source>
        <strain evidence="1">CECT7796</strain>
    </source>
</reference>
<sequence length="403" mass="47065">MTDRTAIDTIKGYFYQFDFTIVKLLELDKDTDAIIVEGIEDVEINSATEEIAIQCKYYAKTEYNHSVIAKPIRLMLDHFKEVLNGTKKRINYKLYGYFQSGQTKLILPIDVTFLKENFLTYSEKKVKYYHHTKLGLTDSQLKDFLSLLNIDILALEYQSQVSKISAMLMTQFSCQAFEAEHFFYNTALKVIKDIAVEGNIGNRKISKSEFLTKINFKRVLFNQWFIAYKGESKLFAELRSHYFTGLNTSSYERLFIIEVPIAKYLRSELKDLILSISRKWSKLSAREPNPFCPYIYLHNIPPQELLELKKELFSEGFLFIDGFDFDGSEFNPKSISKVANSVNSIKLKILNKLEHIDLTVNEISKTKEIYQFYNSRPFFSNIYPNVKQVEIQFSQLTDIKKII</sequence>
<dbReference type="NCBIfam" id="NF042945">
    <property type="entry name" value="DUF4297_antiphage"/>
    <property type="match status" value="1"/>
</dbReference>
<comment type="caution">
    <text evidence="1">The sequence shown here is derived from an EMBL/GenBank/DDBJ whole genome shotgun (WGS) entry which is preliminary data.</text>
</comment>
<accession>A0ABM8KHF5</accession>
<gene>
    <name evidence="1" type="ORF">FLACOL7796_01799</name>
</gene>
<organism evidence="1 2">
    <name type="scientific">Flavobacterium collinsii</name>
    <dbReference type="NCBI Taxonomy" id="1114861"/>
    <lineage>
        <taxon>Bacteria</taxon>
        <taxon>Pseudomonadati</taxon>
        <taxon>Bacteroidota</taxon>
        <taxon>Flavobacteriia</taxon>
        <taxon>Flavobacteriales</taxon>
        <taxon>Flavobacteriaceae</taxon>
        <taxon>Flavobacterium</taxon>
    </lineage>
</organism>